<evidence type="ECO:0000313" key="1">
    <source>
        <dbReference type="EMBL" id="MPN25157.1"/>
    </source>
</evidence>
<dbReference type="EMBL" id="VSSQ01074229">
    <property type="protein sequence ID" value="MPN25157.1"/>
    <property type="molecule type" value="Genomic_DNA"/>
</dbReference>
<organism evidence="1">
    <name type="scientific">bioreactor metagenome</name>
    <dbReference type="NCBI Taxonomy" id="1076179"/>
    <lineage>
        <taxon>unclassified sequences</taxon>
        <taxon>metagenomes</taxon>
        <taxon>ecological metagenomes</taxon>
    </lineage>
</organism>
<reference evidence="1" key="1">
    <citation type="submission" date="2019-08" db="EMBL/GenBank/DDBJ databases">
        <authorList>
            <person name="Kucharzyk K."/>
            <person name="Murdoch R.W."/>
            <person name="Higgins S."/>
            <person name="Loffler F."/>
        </authorList>
    </citation>
    <scope>NUCLEOTIDE SEQUENCE</scope>
</reference>
<protein>
    <submittedName>
        <fullName evidence="1">Uncharacterized protein</fullName>
    </submittedName>
</protein>
<gene>
    <name evidence="1" type="ORF">SDC9_172564</name>
</gene>
<name>A0A645GE20_9ZZZZ</name>
<sequence length="74" mass="8317">MRGHAVEQVLLALLVGKADFARVRLIELRDAVEHCCFSRAVRADEPVDFVAIDGKREIVHRTQTAEADGEMIDR</sequence>
<accession>A0A645GE20</accession>
<dbReference type="AlphaFoldDB" id="A0A645GE20"/>
<comment type="caution">
    <text evidence="1">The sequence shown here is derived from an EMBL/GenBank/DDBJ whole genome shotgun (WGS) entry which is preliminary data.</text>
</comment>
<proteinExistence type="predicted"/>